<dbReference type="EMBL" id="KL197760">
    <property type="protein sequence ID" value="KDQ50459.1"/>
    <property type="molecule type" value="Genomic_DNA"/>
</dbReference>
<gene>
    <name evidence="4" type="ORF">JAAARDRAFT_42123</name>
</gene>
<dbReference type="InParanoid" id="A0A067P6T6"/>
<feature type="compositionally biased region" description="Acidic residues" evidence="2">
    <location>
        <begin position="249"/>
        <end position="280"/>
    </location>
</feature>
<dbReference type="HOGENOM" id="CLU_059221_0_0_1"/>
<comment type="similarity">
    <text evidence="1">Belongs to the phosducin family.</text>
</comment>
<dbReference type="InterPro" id="IPR036249">
    <property type="entry name" value="Thioredoxin-like_sf"/>
</dbReference>
<evidence type="ECO:0000313" key="5">
    <source>
        <dbReference type="Proteomes" id="UP000027265"/>
    </source>
</evidence>
<dbReference type="PANTHER" id="PTHR46052:SF1">
    <property type="entry name" value="PHOSDUCIN-LIKE PROTEIN"/>
    <property type="match status" value="1"/>
</dbReference>
<dbReference type="InterPro" id="IPR051499">
    <property type="entry name" value="Phosducin-like_reg"/>
</dbReference>
<accession>A0A067P6T6</accession>
<feature type="domain" description="Phosducin" evidence="3">
    <location>
        <begin position="152"/>
        <end position="222"/>
    </location>
</feature>
<dbReference type="Pfam" id="PF02114">
    <property type="entry name" value="Phosducin"/>
    <property type="match status" value="1"/>
</dbReference>
<name>A0A067P6T6_9AGAM</name>
<proteinExistence type="inferred from homology"/>
<protein>
    <recommendedName>
        <fullName evidence="3">Phosducin domain-containing protein</fullName>
    </recommendedName>
</protein>
<dbReference type="Proteomes" id="UP000027265">
    <property type="component" value="Unassembled WGS sequence"/>
</dbReference>
<dbReference type="InterPro" id="IPR024253">
    <property type="entry name" value="Phosducin_thioredoxin-like_dom"/>
</dbReference>
<evidence type="ECO:0000313" key="4">
    <source>
        <dbReference type="EMBL" id="KDQ50459.1"/>
    </source>
</evidence>
<dbReference type="PANTHER" id="PTHR46052">
    <property type="entry name" value="PHOSDUCIN-LIKE PROTEIN"/>
    <property type="match status" value="1"/>
</dbReference>
<feature type="region of interest" description="Disordered" evidence="2">
    <location>
        <begin position="219"/>
        <end position="281"/>
    </location>
</feature>
<feature type="region of interest" description="Disordered" evidence="2">
    <location>
        <begin position="323"/>
        <end position="345"/>
    </location>
</feature>
<dbReference type="Gene3D" id="3.40.30.10">
    <property type="entry name" value="Glutaredoxin"/>
    <property type="match status" value="1"/>
</dbReference>
<evidence type="ECO:0000256" key="2">
    <source>
        <dbReference type="SAM" id="MobiDB-lite"/>
    </source>
</evidence>
<feature type="compositionally biased region" description="Basic and acidic residues" evidence="2">
    <location>
        <begin position="48"/>
        <end position="60"/>
    </location>
</feature>
<dbReference type="SUPFAM" id="SSF52833">
    <property type="entry name" value="Thioredoxin-like"/>
    <property type="match status" value="1"/>
</dbReference>
<organism evidence="4 5">
    <name type="scientific">Jaapia argillacea MUCL 33604</name>
    <dbReference type="NCBI Taxonomy" id="933084"/>
    <lineage>
        <taxon>Eukaryota</taxon>
        <taxon>Fungi</taxon>
        <taxon>Dikarya</taxon>
        <taxon>Basidiomycota</taxon>
        <taxon>Agaricomycotina</taxon>
        <taxon>Agaricomycetes</taxon>
        <taxon>Agaricomycetidae</taxon>
        <taxon>Jaapiales</taxon>
        <taxon>Jaapiaceae</taxon>
        <taxon>Jaapia</taxon>
    </lineage>
</organism>
<feature type="region of interest" description="Disordered" evidence="2">
    <location>
        <begin position="1"/>
        <end position="80"/>
    </location>
</feature>
<sequence length="345" mass="38120">MAELEELVLSGKLFQPSSRSSSPIRAPSPSSSWPTLNLSDDEDDDGKDYDSDKERSKAIDRILSSSSNTGNTGVGVQGRTGVKGVIRDKIESDQATKSVKAREIDELNKKMEKAALSAKTYREEDEERMWEKVMLDGDFPGVTFGEPGKKGRFGHLREVGARGYLPAIEQESRAVWVVIHIYSPSLDRCYALDDTLSRLARIHTQTKFIRCRAGAIGFASKPSTSKSRSRSSQLRSSRPRIPGAFIREEDSDEDEGGDGGGGDEDWNEEEEENSNVDEDMLPTLLVYRDGELVHNWVRVDWEAGRAGVEELLVQHNIIEGFGGGNGNCGLPSDDEDDLLSDEEGF</sequence>
<evidence type="ECO:0000259" key="3">
    <source>
        <dbReference type="Pfam" id="PF02114"/>
    </source>
</evidence>
<feature type="compositionally biased region" description="Acidic residues" evidence="2">
    <location>
        <begin position="332"/>
        <end position="345"/>
    </location>
</feature>
<dbReference type="OrthoDB" id="70588at2759"/>
<keyword evidence="5" id="KW-1185">Reference proteome</keyword>
<dbReference type="AlphaFoldDB" id="A0A067P6T6"/>
<feature type="compositionally biased region" description="Low complexity" evidence="2">
    <location>
        <begin position="16"/>
        <end position="34"/>
    </location>
</feature>
<evidence type="ECO:0000256" key="1">
    <source>
        <dbReference type="ARBA" id="ARBA00009686"/>
    </source>
</evidence>
<reference evidence="5" key="1">
    <citation type="journal article" date="2014" name="Proc. Natl. Acad. Sci. U.S.A.">
        <title>Extensive sampling of basidiomycete genomes demonstrates inadequacy of the white-rot/brown-rot paradigm for wood decay fungi.</title>
        <authorList>
            <person name="Riley R."/>
            <person name="Salamov A.A."/>
            <person name="Brown D.W."/>
            <person name="Nagy L.G."/>
            <person name="Floudas D."/>
            <person name="Held B.W."/>
            <person name="Levasseur A."/>
            <person name="Lombard V."/>
            <person name="Morin E."/>
            <person name="Otillar R."/>
            <person name="Lindquist E.A."/>
            <person name="Sun H."/>
            <person name="LaButti K.M."/>
            <person name="Schmutz J."/>
            <person name="Jabbour D."/>
            <person name="Luo H."/>
            <person name="Baker S.E."/>
            <person name="Pisabarro A.G."/>
            <person name="Walton J.D."/>
            <person name="Blanchette R.A."/>
            <person name="Henrissat B."/>
            <person name="Martin F."/>
            <person name="Cullen D."/>
            <person name="Hibbett D.S."/>
            <person name="Grigoriev I.V."/>
        </authorList>
    </citation>
    <scope>NUCLEOTIDE SEQUENCE [LARGE SCALE GENOMIC DNA]</scope>
    <source>
        <strain evidence="5">MUCL 33604</strain>
    </source>
</reference>
<feature type="compositionally biased region" description="Low complexity" evidence="2">
    <location>
        <begin position="220"/>
        <end position="240"/>
    </location>
</feature>
<dbReference type="STRING" id="933084.A0A067P6T6"/>